<dbReference type="InterPro" id="IPR036390">
    <property type="entry name" value="WH_DNA-bd_sf"/>
</dbReference>
<keyword evidence="8" id="KW-1185">Reference proteome</keyword>
<evidence type="ECO:0000256" key="4">
    <source>
        <dbReference type="SAM" id="MobiDB-lite"/>
    </source>
</evidence>
<evidence type="ECO:0000256" key="1">
    <source>
        <dbReference type="ARBA" id="ARBA00023015"/>
    </source>
</evidence>
<evidence type="ECO:0008006" key="9">
    <source>
        <dbReference type="Google" id="ProtNLM"/>
    </source>
</evidence>
<dbReference type="PROSITE" id="PS51077">
    <property type="entry name" value="HTH_ICLR"/>
    <property type="match status" value="1"/>
</dbReference>
<dbReference type="PROSITE" id="PS51078">
    <property type="entry name" value="ICLR_ED"/>
    <property type="match status" value="1"/>
</dbReference>
<comment type="caution">
    <text evidence="7">The sequence shown here is derived from an EMBL/GenBank/DDBJ whole genome shotgun (WGS) entry which is preliminary data.</text>
</comment>
<dbReference type="InterPro" id="IPR036388">
    <property type="entry name" value="WH-like_DNA-bd_sf"/>
</dbReference>
<sequence>MATTTSTSPHPSAEEGPKASNMRSLSRALEVFAELQRAERPQRLSDLARNCGMSLPTTLRILRVLQDFGMVSQTDKSYRIGPAVLPAARSFLENDPLVVAARPILQQVASQTGLTASLYTRLGFERILVARVDGEVPLRYDLPLGKRLPLTVGAAGKILLASSSDDELQQVVAAAVAGGHEEPGLTAAALRSRLPEPGAEYAYSADERATGVLSVAVAVPSRPGRRPSESISLTSPVEAANEETLRAGVPELRRAAGRLSELLEGSVY</sequence>
<reference evidence="8" key="1">
    <citation type="journal article" date="2019" name="Int. J. Syst. Evol. Microbiol.">
        <title>The Global Catalogue of Microorganisms (GCM) 10K type strain sequencing project: providing services to taxonomists for standard genome sequencing and annotation.</title>
        <authorList>
            <consortium name="The Broad Institute Genomics Platform"/>
            <consortium name="The Broad Institute Genome Sequencing Center for Infectious Disease"/>
            <person name="Wu L."/>
            <person name="Ma J."/>
        </authorList>
    </citation>
    <scope>NUCLEOTIDE SEQUENCE [LARGE SCALE GENOMIC DNA]</scope>
    <source>
        <strain evidence="8">CGMCC 1.3601</strain>
    </source>
</reference>
<keyword evidence="1" id="KW-0805">Transcription regulation</keyword>
<keyword evidence="2" id="KW-0238">DNA-binding</keyword>
<evidence type="ECO:0000256" key="2">
    <source>
        <dbReference type="ARBA" id="ARBA00023125"/>
    </source>
</evidence>
<dbReference type="SUPFAM" id="SSF46785">
    <property type="entry name" value="Winged helix' DNA-binding domain"/>
    <property type="match status" value="1"/>
</dbReference>
<dbReference type="PANTHER" id="PTHR30136">
    <property type="entry name" value="HELIX-TURN-HELIX TRANSCRIPTIONAL REGULATOR, ICLR FAMILY"/>
    <property type="match status" value="1"/>
</dbReference>
<proteinExistence type="predicted"/>
<dbReference type="EMBL" id="BMKV01000002">
    <property type="protein sequence ID" value="GGI76515.1"/>
    <property type="molecule type" value="Genomic_DNA"/>
</dbReference>
<feature type="domain" description="HTH iclR-type" evidence="5">
    <location>
        <begin position="22"/>
        <end position="82"/>
    </location>
</feature>
<name>A0ABQ2CEM8_9MICC</name>
<dbReference type="Gene3D" id="1.10.10.10">
    <property type="entry name" value="Winged helix-like DNA-binding domain superfamily/Winged helix DNA-binding domain"/>
    <property type="match status" value="1"/>
</dbReference>
<dbReference type="Pfam" id="PF01614">
    <property type="entry name" value="IclR_C"/>
    <property type="match status" value="1"/>
</dbReference>
<dbReference type="Proteomes" id="UP000658754">
    <property type="component" value="Unassembled WGS sequence"/>
</dbReference>
<protein>
    <recommendedName>
        <fullName evidence="9">IclR family transcriptional regulator</fullName>
    </recommendedName>
</protein>
<dbReference type="SUPFAM" id="SSF55781">
    <property type="entry name" value="GAF domain-like"/>
    <property type="match status" value="1"/>
</dbReference>
<evidence type="ECO:0000259" key="5">
    <source>
        <dbReference type="PROSITE" id="PS51077"/>
    </source>
</evidence>
<feature type="domain" description="IclR-ED" evidence="6">
    <location>
        <begin position="83"/>
        <end position="265"/>
    </location>
</feature>
<keyword evidence="3" id="KW-0804">Transcription</keyword>
<evidence type="ECO:0000256" key="3">
    <source>
        <dbReference type="ARBA" id="ARBA00023163"/>
    </source>
</evidence>
<evidence type="ECO:0000313" key="7">
    <source>
        <dbReference type="EMBL" id="GGI76515.1"/>
    </source>
</evidence>
<evidence type="ECO:0000259" key="6">
    <source>
        <dbReference type="PROSITE" id="PS51078"/>
    </source>
</evidence>
<dbReference type="Gene3D" id="3.30.450.40">
    <property type="match status" value="1"/>
</dbReference>
<dbReference type="InterPro" id="IPR005471">
    <property type="entry name" value="Tscrpt_reg_IclR_N"/>
</dbReference>
<accession>A0ABQ2CEM8</accession>
<gene>
    <name evidence="7" type="ORF">GCM10007175_11990</name>
</gene>
<organism evidence="7 8">
    <name type="scientific">Pseudarthrobacter scleromae</name>
    <dbReference type="NCBI Taxonomy" id="158897"/>
    <lineage>
        <taxon>Bacteria</taxon>
        <taxon>Bacillati</taxon>
        <taxon>Actinomycetota</taxon>
        <taxon>Actinomycetes</taxon>
        <taxon>Micrococcales</taxon>
        <taxon>Micrococcaceae</taxon>
        <taxon>Pseudarthrobacter</taxon>
    </lineage>
</organism>
<dbReference type="Pfam" id="PF09339">
    <property type="entry name" value="HTH_IclR"/>
    <property type="match status" value="1"/>
</dbReference>
<feature type="region of interest" description="Disordered" evidence="4">
    <location>
        <begin position="1"/>
        <end position="22"/>
    </location>
</feature>
<dbReference type="PANTHER" id="PTHR30136:SF39">
    <property type="entry name" value="TRANSCRIPTIONAL REGULATORY PROTEIN"/>
    <property type="match status" value="1"/>
</dbReference>
<dbReference type="RefSeq" id="WP_188728540.1">
    <property type="nucleotide sequence ID" value="NZ_BMKV01000002.1"/>
</dbReference>
<dbReference type="InterPro" id="IPR050707">
    <property type="entry name" value="HTH_MetabolicPath_Reg"/>
</dbReference>
<evidence type="ECO:0000313" key="8">
    <source>
        <dbReference type="Proteomes" id="UP000658754"/>
    </source>
</evidence>
<dbReference type="InterPro" id="IPR029016">
    <property type="entry name" value="GAF-like_dom_sf"/>
</dbReference>
<dbReference type="SMART" id="SM00346">
    <property type="entry name" value="HTH_ICLR"/>
    <property type="match status" value="1"/>
</dbReference>
<dbReference type="InterPro" id="IPR014757">
    <property type="entry name" value="Tscrpt_reg_IclR_C"/>
</dbReference>